<keyword evidence="3 9" id="KW-0637">Prenyltransferase</keyword>
<evidence type="ECO:0000313" key="12">
    <source>
        <dbReference type="Proteomes" id="UP001153069"/>
    </source>
</evidence>
<keyword evidence="12" id="KW-1185">Reference proteome</keyword>
<dbReference type="FunFam" id="1.50.10.20:FF:000012">
    <property type="entry name" value="Geranylgeranyl transferase type-2 subunit beta"/>
    <property type="match status" value="1"/>
</dbReference>
<dbReference type="PANTHER" id="PTHR11774">
    <property type="entry name" value="GERANYLGERANYL TRANSFERASE TYPE BETA SUBUNIT"/>
    <property type="match status" value="1"/>
</dbReference>
<evidence type="ECO:0000256" key="6">
    <source>
        <dbReference type="ARBA" id="ARBA00022737"/>
    </source>
</evidence>
<evidence type="ECO:0000259" key="10">
    <source>
        <dbReference type="Pfam" id="PF00432"/>
    </source>
</evidence>
<dbReference type="GO" id="GO:0004663">
    <property type="term" value="F:Rab geranylgeranyltransferase activity"/>
    <property type="evidence" value="ECO:0007669"/>
    <property type="project" value="UniProtKB-UniRule"/>
</dbReference>
<organism evidence="11 12">
    <name type="scientific">Seminavis robusta</name>
    <dbReference type="NCBI Taxonomy" id="568900"/>
    <lineage>
        <taxon>Eukaryota</taxon>
        <taxon>Sar</taxon>
        <taxon>Stramenopiles</taxon>
        <taxon>Ochrophyta</taxon>
        <taxon>Bacillariophyta</taxon>
        <taxon>Bacillariophyceae</taxon>
        <taxon>Bacillariophycidae</taxon>
        <taxon>Naviculales</taxon>
        <taxon>Naviculaceae</taxon>
        <taxon>Seminavis</taxon>
    </lineage>
</organism>
<comment type="similarity">
    <text evidence="1 9">Belongs to the protein prenyltransferase subunit beta family.</text>
</comment>
<name>A0A9N8EPZ2_9STRA</name>
<dbReference type="CDD" id="cd02894">
    <property type="entry name" value="GGTase-II"/>
    <property type="match status" value="1"/>
</dbReference>
<dbReference type="OrthoDB" id="5428259at2759"/>
<evidence type="ECO:0000256" key="7">
    <source>
        <dbReference type="ARBA" id="ARBA00022833"/>
    </source>
</evidence>
<evidence type="ECO:0000256" key="9">
    <source>
        <dbReference type="RuleBase" id="RU365076"/>
    </source>
</evidence>
<dbReference type="GO" id="GO:0046872">
    <property type="term" value="F:metal ion binding"/>
    <property type="evidence" value="ECO:0007669"/>
    <property type="project" value="UniProtKB-KW"/>
</dbReference>
<dbReference type="SUPFAM" id="SSF48239">
    <property type="entry name" value="Terpenoid cyclases/Protein prenyltransferases"/>
    <property type="match status" value="1"/>
</dbReference>
<keyword evidence="5 9" id="KW-0479">Metal-binding</keyword>
<comment type="catalytic activity">
    <reaction evidence="8 9">
        <text>geranylgeranyl diphosphate + L-cysteinyl-[protein] = S-geranylgeranyl-L-cysteinyl-[protein] + diphosphate</text>
        <dbReference type="Rhea" id="RHEA:21240"/>
        <dbReference type="Rhea" id="RHEA-COMP:10131"/>
        <dbReference type="Rhea" id="RHEA-COMP:11537"/>
        <dbReference type="ChEBI" id="CHEBI:29950"/>
        <dbReference type="ChEBI" id="CHEBI:33019"/>
        <dbReference type="ChEBI" id="CHEBI:57533"/>
        <dbReference type="ChEBI" id="CHEBI:86021"/>
        <dbReference type="EC" id="2.5.1.60"/>
    </reaction>
</comment>
<dbReference type="InterPro" id="IPR001330">
    <property type="entry name" value="Prenyltrans"/>
</dbReference>
<dbReference type="PANTHER" id="PTHR11774:SF11">
    <property type="entry name" value="GERANYLGERANYL TRANSFERASE TYPE-2 SUBUNIT BETA"/>
    <property type="match status" value="1"/>
</dbReference>
<protein>
    <recommendedName>
        <fullName evidence="9">Geranylgeranyl transferase type-2 subunit beta</fullName>
        <ecNumber evidence="9">2.5.1.60</ecNumber>
    </recommendedName>
</protein>
<dbReference type="GO" id="GO:0005968">
    <property type="term" value="C:Rab-protein geranylgeranyltransferase complex"/>
    <property type="evidence" value="ECO:0007669"/>
    <property type="project" value="UniProtKB-UniRule"/>
</dbReference>
<evidence type="ECO:0000256" key="5">
    <source>
        <dbReference type="ARBA" id="ARBA00022723"/>
    </source>
</evidence>
<evidence type="ECO:0000256" key="2">
    <source>
        <dbReference type="ARBA" id="ARBA00011355"/>
    </source>
</evidence>
<feature type="domain" description="Prenyltransferase alpha-alpha toroid" evidence="10">
    <location>
        <begin position="34"/>
        <end position="353"/>
    </location>
</feature>
<accession>A0A9N8EPZ2</accession>
<dbReference type="Pfam" id="PF00432">
    <property type="entry name" value="Prenyltrans"/>
    <property type="match status" value="1"/>
</dbReference>
<evidence type="ECO:0000256" key="3">
    <source>
        <dbReference type="ARBA" id="ARBA00022602"/>
    </source>
</evidence>
<keyword evidence="4 9" id="KW-0808">Transferase</keyword>
<comment type="subunit">
    <text evidence="2">Heterodimer of an alpha and a beta subunit.</text>
</comment>
<proteinExistence type="inferred from homology"/>
<evidence type="ECO:0000313" key="11">
    <source>
        <dbReference type="EMBL" id="CAB9522575.1"/>
    </source>
</evidence>
<evidence type="ECO:0000256" key="8">
    <source>
        <dbReference type="ARBA" id="ARBA00047658"/>
    </source>
</evidence>
<dbReference type="EMBL" id="CAICTM010001317">
    <property type="protein sequence ID" value="CAB9522575.1"/>
    <property type="molecule type" value="Genomic_DNA"/>
</dbReference>
<dbReference type="AlphaFoldDB" id="A0A9N8EPZ2"/>
<dbReference type="InterPro" id="IPR008930">
    <property type="entry name" value="Terpenoid_cyclase/PrenylTrfase"/>
</dbReference>
<comment type="function">
    <text evidence="9">Catalyzes the transfer of a geranylgeranyl moiety from geranylgeranyl diphosphate to both cysteines of proteins with the C-terminal sequence -XXCC, -XCXC and -CCXX.</text>
</comment>
<comment type="cofactor">
    <cofactor evidence="9">
        <name>Zn(2+)</name>
        <dbReference type="ChEBI" id="CHEBI:29105"/>
    </cofactor>
    <text evidence="9">Binds 1 zinc ion per subunit.</text>
</comment>
<dbReference type="Proteomes" id="UP001153069">
    <property type="component" value="Unassembled WGS sequence"/>
</dbReference>
<evidence type="ECO:0000256" key="1">
    <source>
        <dbReference type="ARBA" id="ARBA00010497"/>
    </source>
</evidence>
<comment type="caution">
    <text evidence="11">The sequence shown here is derived from an EMBL/GenBank/DDBJ whole genome shotgun (WGS) entry which is preliminary data.</text>
</comment>
<sequence>MTTTSSSTSIDKTQKVSLQVPTTTDVPPFFAGLHTSYIAGLAEKLDAKTSYEGAVTEHLRMSGVYWSLTALSLLKSPEEVDVIMGLTAPTAGRPISIVDWVLQCYDNRSGGFGGNIGHDGHLLYTLSAIQILALADRLQDERFLNLKESVIDFVAARQQPTDGSFTGDEWGEIDTRFTYCALSSLSILKALDRVNVTQAADFILSCRNFDGGFGCTIGAESHAGQVFTCVGALSIAKSLHKLDADLLGWWLAERQCDSGGLNGRPEKQADVCYSWWILSVLSITGRVSWINRDKLATFILKCQDDEDGGIADRPDDMADIFHTFFGISGLSLLGHLHAAIPECAPFRQIDPVYALPTDVVQKLGLQGQIMVAQEGDSVEERLQQYDTLTSQHKLFQ</sequence>
<dbReference type="Gene3D" id="1.50.10.20">
    <property type="match status" value="1"/>
</dbReference>
<reference evidence="11" key="1">
    <citation type="submission" date="2020-06" db="EMBL/GenBank/DDBJ databases">
        <authorList>
            <consortium name="Plant Systems Biology data submission"/>
        </authorList>
    </citation>
    <scope>NUCLEOTIDE SEQUENCE</scope>
    <source>
        <strain evidence="11">D6</strain>
    </source>
</reference>
<keyword evidence="7 9" id="KW-0862">Zinc</keyword>
<gene>
    <name evidence="11" type="ORF">SEMRO_1319_G262310.1</name>
</gene>
<evidence type="ECO:0000256" key="4">
    <source>
        <dbReference type="ARBA" id="ARBA00022679"/>
    </source>
</evidence>
<dbReference type="InterPro" id="IPR026873">
    <property type="entry name" value="Ptb1"/>
</dbReference>
<dbReference type="GO" id="GO:0072657">
    <property type="term" value="P:protein localization to membrane"/>
    <property type="evidence" value="ECO:0007669"/>
    <property type="project" value="UniProtKB-ARBA"/>
</dbReference>
<dbReference type="EC" id="2.5.1.60" evidence="9"/>
<keyword evidence="6" id="KW-0677">Repeat</keyword>
<dbReference type="InterPro" id="IPR045089">
    <property type="entry name" value="PGGT1B-like"/>
</dbReference>